<dbReference type="OrthoDB" id="5141198at2759"/>
<feature type="binding site" evidence="3">
    <location>
        <position position="266"/>
    </location>
    <ligand>
        <name>ATP</name>
        <dbReference type="ChEBI" id="CHEBI:30616"/>
    </ligand>
</feature>
<gene>
    <name evidence="6" type="ORF">MGU_10798</name>
</gene>
<dbReference type="PROSITE" id="PS50011">
    <property type="entry name" value="PROTEIN_KINASE_DOM"/>
    <property type="match status" value="1"/>
</dbReference>
<dbReference type="GO" id="GO:0005634">
    <property type="term" value="C:nucleus"/>
    <property type="evidence" value="ECO:0007669"/>
    <property type="project" value="TreeGrafter"/>
</dbReference>
<dbReference type="GO" id="GO:0004674">
    <property type="term" value="F:protein serine/threonine kinase activity"/>
    <property type="evidence" value="ECO:0007669"/>
    <property type="project" value="TreeGrafter"/>
</dbReference>
<dbReference type="GO" id="GO:0005737">
    <property type="term" value="C:cytoplasm"/>
    <property type="evidence" value="ECO:0007669"/>
    <property type="project" value="TreeGrafter"/>
</dbReference>
<keyword evidence="1 3" id="KW-0547">Nucleotide-binding</keyword>
<dbReference type="Pfam" id="PF00069">
    <property type="entry name" value="Pkinase"/>
    <property type="match status" value="1"/>
</dbReference>
<name>A0A0B4GQ65_METGA</name>
<dbReference type="HOGENOM" id="CLU_029466_0_0_1"/>
<comment type="caution">
    <text evidence="6">The sequence shown here is derived from an EMBL/GenBank/DDBJ whole genome shotgun (WGS) entry which is preliminary data.</text>
</comment>
<dbReference type="GO" id="GO:0044773">
    <property type="term" value="P:mitotic DNA damage checkpoint signaling"/>
    <property type="evidence" value="ECO:0007669"/>
    <property type="project" value="TreeGrafter"/>
</dbReference>
<dbReference type="InterPro" id="IPR000719">
    <property type="entry name" value="Prot_kinase_dom"/>
</dbReference>
<evidence type="ECO:0000256" key="4">
    <source>
        <dbReference type="SAM" id="MobiDB-lite"/>
    </source>
</evidence>
<dbReference type="SUPFAM" id="SSF56112">
    <property type="entry name" value="Protein kinase-like (PK-like)"/>
    <property type="match status" value="1"/>
</dbReference>
<feature type="region of interest" description="Disordered" evidence="4">
    <location>
        <begin position="511"/>
        <end position="536"/>
    </location>
</feature>
<dbReference type="InterPro" id="IPR017441">
    <property type="entry name" value="Protein_kinase_ATP_BS"/>
</dbReference>
<dbReference type="GO" id="GO:0005524">
    <property type="term" value="F:ATP binding"/>
    <property type="evidence" value="ECO:0007669"/>
    <property type="project" value="UniProtKB-UniRule"/>
</dbReference>
<evidence type="ECO:0000259" key="5">
    <source>
        <dbReference type="PROSITE" id="PS50011"/>
    </source>
</evidence>
<dbReference type="Proteomes" id="UP000031192">
    <property type="component" value="Unassembled WGS sequence"/>
</dbReference>
<evidence type="ECO:0000313" key="6">
    <source>
        <dbReference type="EMBL" id="KID81887.1"/>
    </source>
</evidence>
<dbReference type="InterPro" id="IPR011009">
    <property type="entry name" value="Kinase-like_dom_sf"/>
</dbReference>
<dbReference type="EMBL" id="AZNH01000114">
    <property type="protein sequence ID" value="KID81887.1"/>
    <property type="molecule type" value="Genomic_DNA"/>
</dbReference>
<feature type="domain" description="Protein kinase" evidence="5">
    <location>
        <begin position="237"/>
        <end position="492"/>
    </location>
</feature>
<dbReference type="PANTHER" id="PTHR44167:SF24">
    <property type="entry name" value="SERINE_THREONINE-PROTEIN KINASE CHK2"/>
    <property type="match status" value="1"/>
</dbReference>
<dbReference type="PANTHER" id="PTHR44167">
    <property type="entry name" value="OVARIAN-SPECIFIC SERINE/THREONINE-PROTEIN KINASE LOK-RELATED"/>
    <property type="match status" value="1"/>
</dbReference>
<protein>
    <submittedName>
        <fullName evidence="6">Protein kinase-like domain protein</fullName>
    </submittedName>
</protein>
<feature type="region of interest" description="Disordered" evidence="4">
    <location>
        <begin position="563"/>
        <end position="619"/>
    </location>
</feature>
<sequence length="619" mass="69482">MDLSLPDQAPHGKTLFHLVPSNRLAEEALAHPDNERFVSRARNGFYGLEVGYHVSSLPRGHVITRLGRNADLILSKSTPESPMSTVHVAFEINPSTRLIVLSVRSKRPSTVYFSIYSSTAEENGQGGPGTGMSVQQELQEANIAREQITGQGVILCGQAYSIFIANYTFRLIWQRGNGRKDVEFLKALAFQGYQESVHRMQDIRSRDRPTEYDHSEVMSWHMTRLNTVKGTCFSDVPDLRTKIGSGAFGTVYAATDQVSGYEFAIKVIHLQDHPNSEEARALVHREIKILQKLSHKHIIEYLDYNHFHTLNPEILMPLREGSLKSLIKDEKVDNYKDLFVDVVTQMLSALDYLASESLVHRDVKPENILYYPSGKIAGCGYHFQLADFGFAHHHDLATSKCGTGFYRAPELVPEKSKVDAPQSHKMDVWSLFATMVAVDSKFKSFPIHTSDYGIVLEALLAKARESPLYVHMGRLHPDRRASAAQILSVHFAGWGLTTPQSRITPIKPELELQEATPQNLLPTAGPSAPREMENDHEMEDVHEMKNDHEKPRQKAAASLGRLITYPPSHKQRDTLARVNENGVGKRRARRSARPSPRQQRLLVRNEPEKGGPLGLTRGG</sequence>
<keyword evidence="7" id="KW-1185">Reference proteome</keyword>
<reference evidence="6 7" key="1">
    <citation type="journal article" date="2014" name="Proc. Natl. Acad. Sci. U.S.A.">
        <title>Trajectory and genomic determinants of fungal-pathogen speciation and host adaptation.</title>
        <authorList>
            <person name="Hu X."/>
            <person name="Xiao G."/>
            <person name="Zheng P."/>
            <person name="Shang Y."/>
            <person name="Su Y."/>
            <person name="Zhang X."/>
            <person name="Liu X."/>
            <person name="Zhan S."/>
            <person name="St Leger R.J."/>
            <person name="Wang C."/>
        </authorList>
    </citation>
    <scope>NUCLEOTIDE SEQUENCE [LARGE SCALE GENOMIC DNA]</scope>
    <source>
        <strain evidence="6 7">ARSEF 977</strain>
    </source>
</reference>
<dbReference type="SMART" id="SM00220">
    <property type="entry name" value="S_TKc"/>
    <property type="match status" value="1"/>
</dbReference>
<keyword evidence="2 3" id="KW-0067">ATP-binding</keyword>
<evidence type="ECO:0000256" key="2">
    <source>
        <dbReference type="ARBA" id="ARBA00022840"/>
    </source>
</evidence>
<proteinExistence type="predicted"/>
<accession>A0A0B4GQ65</accession>
<dbReference type="PROSITE" id="PS00107">
    <property type="entry name" value="PROTEIN_KINASE_ATP"/>
    <property type="match status" value="1"/>
</dbReference>
<organism evidence="6 7">
    <name type="scientific">Metarhizium guizhouense (strain ARSEF 977)</name>
    <dbReference type="NCBI Taxonomy" id="1276136"/>
    <lineage>
        <taxon>Eukaryota</taxon>
        <taxon>Fungi</taxon>
        <taxon>Dikarya</taxon>
        <taxon>Ascomycota</taxon>
        <taxon>Pezizomycotina</taxon>
        <taxon>Sordariomycetes</taxon>
        <taxon>Hypocreomycetidae</taxon>
        <taxon>Hypocreales</taxon>
        <taxon>Clavicipitaceae</taxon>
        <taxon>Metarhizium</taxon>
    </lineage>
</organism>
<dbReference type="PROSITE" id="PS00108">
    <property type="entry name" value="PROTEIN_KINASE_ST"/>
    <property type="match status" value="1"/>
</dbReference>
<dbReference type="CDD" id="cd00180">
    <property type="entry name" value="PKc"/>
    <property type="match status" value="1"/>
</dbReference>
<evidence type="ECO:0000313" key="7">
    <source>
        <dbReference type="Proteomes" id="UP000031192"/>
    </source>
</evidence>
<dbReference type="Gene3D" id="1.10.510.10">
    <property type="entry name" value="Transferase(Phosphotransferase) domain 1"/>
    <property type="match status" value="1"/>
</dbReference>
<dbReference type="AlphaFoldDB" id="A0A0B4GQ65"/>
<evidence type="ECO:0000256" key="1">
    <source>
        <dbReference type="ARBA" id="ARBA00022741"/>
    </source>
</evidence>
<evidence type="ECO:0000256" key="3">
    <source>
        <dbReference type="PROSITE-ProRule" id="PRU10141"/>
    </source>
</evidence>
<dbReference type="InterPro" id="IPR008271">
    <property type="entry name" value="Ser/Thr_kinase_AS"/>
</dbReference>